<comment type="caution">
    <text evidence="4">The sequence shown here is derived from an EMBL/GenBank/DDBJ whole genome shotgun (WGS) entry which is preliminary data.</text>
</comment>
<dbReference type="InterPro" id="IPR050832">
    <property type="entry name" value="Bact_Acetyltransf"/>
</dbReference>
<dbReference type="PANTHER" id="PTHR43877:SF2">
    <property type="entry name" value="AMINOALKYLPHOSPHONATE N-ACETYLTRANSFERASE-RELATED"/>
    <property type="match status" value="1"/>
</dbReference>
<feature type="domain" description="N-acetyltransferase" evidence="3">
    <location>
        <begin position="4"/>
        <end position="149"/>
    </location>
</feature>
<dbReference type="Proteomes" id="UP000319212">
    <property type="component" value="Unassembled WGS sequence"/>
</dbReference>
<dbReference type="OrthoDB" id="9792929at2"/>
<dbReference type="RefSeq" id="WP_140844172.1">
    <property type="nucleotide sequence ID" value="NZ_RCZI01000005.1"/>
</dbReference>
<sequence length="149" mass="16775">MATVTVRQATILDLQALVPLFDGYRQFYGRPSHTAGAYAFLLKRFRHAESAIFLAHEGSEPVGFTQLYPSFSSISMVRIFILNDLFVREDARGKGVSKMLISAATDFARVMGAANMTLSTALTNTHAQAVYESLRWRRDEQFCHYSFPL</sequence>
<dbReference type="PROSITE" id="PS51186">
    <property type="entry name" value="GNAT"/>
    <property type="match status" value="1"/>
</dbReference>
<dbReference type="Pfam" id="PF00583">
    <property type="entry name" value="Acetyltransf_1"/>
    <property type="match status" value="1"/>
</dbReference>
<dbReference type="InterPro" id="IPR016181">
    <property type="entry name" value="Acyl_CoA_acyltransferase"/>
</dbReference>
<evidence type="ECO:0000256" key="1">
    <source>
        <dbReference type="ARBA" id="ARBA00022679"/>
    </source>
</evidence>
<dbReference type="CDD" id="cd04301">
    <property type="entry name" value="NAT_SF"/>
    <property type="match status" value="1"/>
</dbReference>
<evidence type="ECO:0000259" key="3">
    <source>
        <dbReference type="PROSITE" id="PS51186"/>
    </source>
</evidence>
<dbReference type="InterPro" id="IPR000182">
    <property type="entry name" value="GNAT_dom"/>
</dbReference>
<evidence type="ECO:0000313" key="5">
    <source>
        <dbReference type="Proteomes" id="UP000319212"/>
    </source>
</evidence>
<evidence type="ECO:0000313" key="4">
    <source>
        <dbReference type="EMBL" id="TPG25452.1"/>
    </source>
</evidence>
<dbReference type="GO" id="GO:0016747">
    <property type="term" value="F:acyltransferase activity, transferring groups other than amino-acyl groups"/>
    <property type="evidence" value="ECO:0007669"/>
    <property type="project" value="InterPro"/>
</dbReference>
<organism evidence="4 5">
    <name type="scientific">Variovorax guangxiensis</name>
    <dbReference type="NCBI Taxonomy" id="1775474"/>
    <lineage>
        <taxon>Bacteria</taxon>
        <taxon>Pseudomonadati</taxon>
        <taxon>Pseudomonadota</taxon>
        <taxon>Betaproteobacteria</taxon>
        <taxon>Burkholderiales</taxon>
        <taxon>Comamonadaceae</taxon>
        <taxon>Variovorax</taxon>
    </lineage>
</organism>
<proteinExistence type="predicted"/>
<dbReference type="SUPFAM" id="SSF55729">
    <property type="entry name" value="Acyl-CoA N-acyltransferases (Nat)"/>
    <property type="match status" value="1"/>
</dbReference>
<protein>
    <submittedName>
        <fullName evidence="4">GNAT family N-acetyltransferase</fullName>
    </submittedName>
</protein>
<dbReference type="PANTHER" id="PTHR43877">
    <property type="entry name" value="AMINOALKYLPHOSPHONATE N-ACETYLTRANSFERASE-RELATED-RELATED"/>
    <property type="match status" value="1"/>
</dbReference>
<reference evidence="4 5" key="1">
    <citation type="journal article" date="2019" name="Environ. Microbiol.">
        <title>Species interactions and distinct microbial communities in high Arctic permafrost affected cryosols are associated with the CH4 and CO2 gas fluxes.</title>
        <authorList>
            <person name="Altshuler I."/>
            <person name="Hamel J."/>
            <person name="Turney S."/>
            <person name="Magnuson E."/>
            <person name="Levesque R."/>
            <person name="Greer C."/>
            <person name="Whyte L.G."/>
        </authorList>
    </citation>
    <scope>NUCLEOTIDE SEQUENCE [LARGE SCALE GENOMIC DNA]</scope>
    <source>
        <strain evidence="4 5">S06.C</strain>
    </source>
</reference>
<evidence type="ECO:0000256" key="2">
    <source>
        <dbReference type="ARBA" id="ARBA00023315"/>
    </source>
</evidence>
<keyword evidence="2" id="KW-0012">Acyltransferase</keyword>
<gene>
    <name evidence="4" type="ORF">EAH82_18135</name>
</gene>
<name>A0A502DKY7_9BURK</name>
<dbReference type="EMBL" id="RCZI01000005">
    <property type="protein sequence ID" value="TPG25452.1"/>
    <property type="molecule type" value="Genomic_DNA"/>
</dbReference>
<dbReference type="AlphaFoldDB" id="A0A502DKY7"/>
<dbReference type="Gene3D" id="3.40.630.30">
    <property type="match status" value="1"/>
</dbReference>
<accession>A0A502DKY7</accession>
<keyword evidence="1 4" id="KW-0808">Transferase</keyword>